<feature type="domain" description="Reverse transcriptase" evidence="2">
    <location>
        <begin position="136"/>
        <end position="458"/>
    </location>
</feature>
<evidence type="ECO:0000259" key="2">
    <source>
        <dbReference type="PROSITE" id="PS50878"/>
    </source>
</evidence>
<comment type="similarity">
    <text evidence="1">Belongs to the bacterial reverse transcriptase family.</text>
</comment>
<proteinExistence type="inferred from homology"/>
<dbReference type="PANTHER" id="PTHR34047:SF8">
    <property type="entry name" value="PROTEIN YKFC"/>
    <property type="match status" value="1"/>
</dbReference>
<dbReference type="OrthoDB" id="9780724at2"/>
<dbReference type="AlphaFoldDB" id="A0A1W2H7W0"/>
<dbReference type="PROSITE" id="PS50878">
    <property type="entry name" value="RT_POL"/>
    <property type="match status" value="1"/>
</dbReference>
<keyword evidence="3" id="KW-0548">Nucleotidyltransferase</keyword>
<dbReference type="Pfam" id="PF00078">
    <property type="entry name" value="RVT_1"/>
    <property type="match status" value="1"/>
</dbReference>
<protein>
    <submittedName>
        <fullName evidence="3">Reverse transcriptase (RNA-dependent DNA polymerase)</fullName>
    </submittedName>
</protein>
<dbReference type="CDD" id="cd01651">
    <property type="entry name" value="RT_G2_intron"/>
    <property type="match status" value="1"/>
</dbReference>
<dbReference type="PANTHER" id="PTHR34047">
    <property type="entry name" value="NUCLEAR INTRON MATURASE 1, MITOCHONDRIAL-RELATED"/>
    <property type="match status" value="1"/>
</dbReference>
<dbReference type="SUPFAM" id="SSF56672">
    <property type="entry name" value="DNA/RNA polymerases"/>
    <property type="match status" value="1"/>
</dbReference>
<dbReference type="RefSeq" id="WP_084121760.1">
    <property type="nucleotide sequence ID" value="NZ_LT838813.1"/>
</dbReference>
<evidence type="ECO:0000313" key="3">
    <source>
        <dbReference type="EMBL" id="SMD44997.1"/>
    </source>
</evidence>
<reference evidence="4" key="1">
    <citation type="submission" date="2017-04" db="EMBL/GenBank/DDBJ databases">
        <authorList>
            <person name="Varghese N."/>
            <person name="Submissions S."/>
        </authorList>
    </citation>
    <scope>NUCLEOTIDE SEQUENCE [LARGE SCALE GENOMIC DNA]</scope>
    <source>
        <strain evidence="4">DSM 16537</strain>
    </source>
</reference>
<evidence type="ECO:0000256" key="1">
    <source>
        <dbReference type="ARBA" id="ARBA00034120"/>
    </source>
</evidence>
<dbReference type="InterPro" id="IPR000477">
    <property type="entry name" value="RT_dom"/>
</dbReference>
<dbReference type="GO" id="GO:0003964">
    <property type="term" value="F:RNA-directed DNA polymerase activity"/>
    <property type="evidence" value="ECO:0007669"/>
    <property type="project" value="UniProtKB-KW"/>
</dbReference>
<keyword evidence="4" id="KW-1185">Reference proteome</keyword>
<sequence length="612" mass="71858">MKNFEDYFSRQEIIERLCKIRVKIANNRNKKHLIHQLTESKSFNYHTKEKTLINSKTSDLKSEFSRYQRDLLIQLNEILPPRRKWVRLGRNSRLKSDNTPLSSTDKNLLSLKKTISKYESKSSKESWFISLNEFIENIQYSVLHNSVSISSPIVIPKLKDEKIKGTSLDPFKKNICRPLCLFSLKDRIILSIANKFLTMLFDNYFLKSSYAFRSIKNIDKTATLSHHDCIDEILNVREKAGKKPLWVVECDMEKFFDTVNHSIIRKLYNKLLIKAKSDFPSTNVDLANNIFFEYLSSYCFNKNVPKSSDLEYWNSYDIPNGEFGWVGEQLLNLGYYKNLTIPRIGIPQGGALSGLIANIVLHEADKRMESLNINYLRFCDDMLILAPLKREANLAKKLYINSLQSLKLVPHNFPQNDIYYRNLISKKNIAELWKKKSKGPYKWASPKDLGFAWIGFVGYEIEYNLNLRVRKKSLKKELSKQTDTVQRIYQAIKTNCRRRPGYISESTINRLIGMAVGRVTLKNYQTIQNELCWKNGFKKLTPNKYSIQQVKLLDRNRNKLYYDLKKNLKEKEKNSDSLSIILDTQNREVINYDKPFSYYFQIIERSQQNQNE</sequence>
<accession>A0A1W2H7W0</accession>
<dbReference type="Proteomes" id="UP000192333">
    <property type="component" value="Chromosome I"/>
</dbReference>
<keyword evidence="3" id="KW-0695">RNA-directed DNA polymerase</keyword>
<gene>
    <name evidence="3" type="ORF">SAMN00777080_3635</name>
</gene>
<name>A0A1W2H7W0_9BACT</name>
<dbReference type="STRING" id="758820.SAMN00777080_3635"/>
<keyword evidence="3" id="KW-0808">Transferase</keyword>
<dbReference type="EMBL" id="LT838813">
    <property type="protein sequence ID" value="SMD44997.1"/>
    <property type="molecule type" value="Genomic_DNA"/>
</dbReference>
<organism evidence="3 4">
    <name type="scientific">Aquiflexum balticum DSM 16537</name>
    <dbReference type="NCBI Taxonomy" id="758820"/>
    <lineage>
        <taxon>Bacteria</taxon>
        <taxon>Pseudomonadati</taxon>
        <taxon>Bacteroidota</taxon>
        <taxon>Cytophagia</taxon>
        <taxon>Cytophagales</taxon>
        <taxon>Cyclobacteriaceae</taxon>
        <taxon>Aquiflexum</taxon>
    </lineage>
</organism>
<dbReference type="InterPro" id="IPR051083">
    <property type="entry name" value="GrpII_Intron_Splice-Mob/Def"/>
</dbReference>
<dbReference type="InterPro" id="IPR043502">
    <property type="entry name" value="DNA/RNA_pol_sf"/>
</dbReference>
<evidence type="ECO:0000313" key="4">
    <source>
        <dbReference type="Proteomes" id="UP000192333"/>
    </source>
</evidence>